<dbReference type="InterPro" id="IPR015422">
    <property type="entry name" value="PyrdxlP-dep_Trfase_small"/>
</dbReference>
<sequence length="351" mass="37861">MSDALAGSLAEFQARLLEPGDPWHPWTERVEEARRRFADLIGADADEVAIVSCASEGAYQVASGLAWSPGDAIVTTDLEFPSIAHVWLAQRARGATVRHAVSTGGFATLDGYDQAIDERTRLVSVPLVSFRHGQRLPVAEIAALAHRRGAQVIVDAYQGLGVEPVNVAELGCDYLIGGALKYLLGIPGIAFLYARAGASQDRDPQLTGWFGRADPFSFNPYELDYAKTARRFEVGTPPVPAAYGAVAGLRLISALDPRAVREHIAALTDHLHTELARRGETIASPAAPDARGPQVAIRDTDPERLASFLAARRIMTSPRGELLRLSVHYYNTEADMAAAITAIADYRRTAP</sequence>
<keyword evidence="3" id="KW-1185">Reference proteome</keyword>
<evidence type="ECO:0000313" key="3">
    <source>
        <dbReference type="Proteomes" id="UP000251891"/>
    </source>
</evidence>
<dbReference type="PANTHER" id="PTHR43586:SF15">
    <property type="entry name" value="BLR3095 PROTEIN"/>
    <property type="match status" value="1"/>
</dbReference>
<dbReference type="SUPFAM" id="SSF53383">
    <property type="entry name" value="PLP-dependent transferases"/>
    <property type="match status" value="1"/>
</dbReference>
<dbReference type="PANTHER" id="PTHR43586">
    <property type="entry name" value="CYSTEINE DESULFURASE"/>
    <property type="match status" value="1"/>
</dbReference>
<keyword evidence="2" id="KW-0808">Transferase</keyword>
<feature type="domain" description="Aminotransferase class V" evidence="1">
    <location>
        <begin position="27"/>
        <end position="318"/>
    </location>
</feature>
<dbReference type="InterPro" id="IPR000192">
    <property type="entry name" value="Aminotrans_V_dom"/>
</dbReference>
<comment type="caution">
    <text evidence="2">The sequence shown here is derived from an EMBL/GenBank/DDBJ whole genome shotgun (WGS) entry which is preliminary data.</text>
</comment>
<dbReference type="InterPro" id="IPR015424">
    <property type="entry name" value="PyrdxlP-dep_Trfase"/>
</dbReference>
<dbReference type="Pfam" id="PF00266">
    <property type="entry name" value="Aminotran_5"/>
    <property type="match status" value="1"/>
</dbReference>
<dbReference type="GO" id="GO:0008483">
    <property type="term" value="F:transaminase activity"/>
    <property type="evidence" value="ECO:0007669"/>
    <property type="project" value="UniProtKB-KW"/>
</dbReference>
<organism evidence="2 3">
    <name type="scientific">Actinomadura craniellae</name>
    <dbReference type="NCBI Taxonomy" id="2231787"/>
    <lineage>
        <taxon>Bacteria</taxon>
        <taxon>Bacillati</taxon>
        <taxon>Actinomycetota</taxon>
        <taxon>Actinomycetes</taxon>
        <taxon>Streptosporangiales</taxon>
        <taxon>Thermomonosporaceae</taxon>
        <taxon>Actinomadura</taxon>
    </lineage>
</organism>
<dbReference type="OrthoDB" id="9812626at2"/>
<accession>A0A365HA19</accession>
<dbReference type="Gene3D" id="3.90.1150.10">
    <property type="entry name" value="Aspartate Aminotransferase, domain 1"/>
    <property type="match status" value="1"/>
</dbReference>
<evidence type="ECO:0000259" key="1">
    <source>
        <dbReference type="Pfam" id="PF00266"/>
    </source>
</evidence>
<proteinExistence type="predicted"/>
<keyword evidence="2" id="KW-0032">Aminotransferase</keyword>
<protein>
    <submittedName>
        <fullName evidence="2">Aminotransferase class V-fold PLP-dependent enzyme</fullName>
    </submittedName>
</protein>
<dbReference type="AlphaFoldDB" id="A0A365HA19"/>
<evidence type="ECO:0000313" key="2">
    <source>
        <dbReference type="EMBL" id="RAY15994.1"/>
    </source>
</evidence>
<name>A0A365HA19_9ACTN</name>
<dbReference type="EMBL" id="QLYX01000003">
    <property type="protein sequence ID" value="RAY15994.1"/>
    <property type="molecule type" value="Genomic_DNA"/>
</dbReference>
<dbReference type="InterPro" id="IPR015421">
    <property type="entry name" value="PyrdxlP-dep_Trfase_major"/>
</dbReference>
<dbReference type="Gene3D" id="3.40.640.10">
    <property type="entry name" value="Type I PLP-dependent aspartate aminotransferase-like (Major domain)"/>
    <property type="match status" value="1"/>
</dbReference>
<dbReference type="Proteomes" id="UP000251891">
    <property type="component" value="Unassembled WGS sequence"/>
</dbReference>
<gene>
    <name evidence="2" type="ORF">DPM19_07620</name>
</gene>
<reference evidence="2 3" key="1">
    <citation type="submission" date="2018-06" db="EMBL/GenBank/DDBJ databases">
        <title>Actinomadura craniellae sp. nov. isolated from marine sponge Craniella sp.</title>
        <authorList>
            <person name="Li L."/>
            <person name="Xu Q.H."/>
            <person name="Lin H.W."/>
            <person name="Lu Y.H."/>
        </authorList>
    </citation>
    <scope>NUCLEOTIDE SEQUENCE [LARGE SCALE GENOMIC DNA]</scope>
    <source>
        <strain evidence="2 3">LHW63021</strain>
    </source>
</reference>